<dbReference type="InterPro" id="IPR029039">
    <property type="entry name" value="Flavoprotein-like_sf"/>
</dbReference>
<dbReference type="Pfam" id="PF12724">
    <property type="entry name" value="Flavodoxin_5"/>
    <property type="match status" value="1"/>
</dbReference>
<dbReference type="AlphaFoldDB" id="A0AA40K211"/>
<reference evidence="2" key="1">
    <citation type="submission" date="2023-06" db="EMBL/GenBank/DDBJ databases">
        <title>Genome-scale phylogeny and comparative genomics of the fungal order Sordariales.</title>
        <authorList>
            <consortium name="Lawrence Berkeley National Laboratory"/>
            <person name="Hensen N."/>
            <person name="Bonometti L."/>
            <person name="Westerberg I."/>
            <person name="Brannstrom I.O."/>
            <person name="Guillou S."/>
            <person name="Cros-Aarteil S."/>
            <person name="Calhoun S."/>
            <person name="Haridas S."/>
            <person name="Kuo A."/>
            <person name="Mondo S."/>
            <person name="Pangilinan J."/>
            <person name="Riley R."/>
            <person name="LaButti K."/>
            <person name="Andreopoulos B."/>
            <person name="Lipzen A."/>
            <person name="Chen C."/>
            <person name="Yanf M."/>
            <person name="Daum C."/>
            <person name="Ng V."/>
            <person name="Clum A."/>
            <person name="Steindorff A."/>
            <person name="Ohm R."/>
            <person name="Martin F."/>
            <person name="Silar P."/>
            <person name="Natvig D."/>
            <person name="Lalanne C."/>
            <person name="Gautier V."/>
            <person name="Ament-velasquez S.L."/>
            <person name="Kruys A."/>
            <person name="Hutchinson M.I."/>
            <person name="Powell A.J."/>
            <person name="Barry K."/>
            <person name="Miller A.N."/>
            <person name="Grigoriev I.V."/>
            <person name="Debuchy R."/>
            <person name="Gladieux P."/>
            <person name="Thoren M.H."/>
            <person name="Johannesson H."/>
        </authorList>
    </citation>
    <scope>NUCLEOTIDE SEQUENCE</scope>
    <source>
        <strain evidence="2">SMH3187-1</strain>
    </source>
</reference>
<organism evidence="2 3">
    <name type="scientific">Schizothecium vesticola</name>
    <dbReference type="NCBI Taxonomy" id="314040"/>
    <lineage>
        <taxon>Eukaryota</taxon>
        <taxon>Fungi</taxon>
        <taxon>Dikarya</taxon>
        <taxon>Ascomycota</taxon>
        <taxon>Pezizomycotina</taxon>
        <taxon>Sordariomycetes</taxon>
        <taxon>Sordariomycetidae</taxon>
        <taxon>Sordariales</taxon>
        <taxon>Schizotheciaceae</taxon>
        <taxon>Schizothecium</taxon>
    </lineage>
</organism>
<evidence type="ECO:0000313" key="3">
    <source>
        <dbReference type="Proteomes" id="UP001172155"/>
    </source>
</evidence>
<gene>
    <name evidence="2" type="ORF">B0T18DRAFT_430429</name>
</gene>
<sequence>MSVLIAIASAHNTTTSIGQRIATRLATHIPGPVVVRAIAEIPADGVSPYSAVIVGSAIHMASWLSPARKFITHQRTALSERPVWAFSVGVPGTEEYAAKETEKIEAEVRKSVPALRGHTLFRGRVEREQLPWPVALFFKWFPKGSQFGDFVDWEEVDKWADKVGEEMKKETEETR</sequence>
<dbReference type="InterPro" id="IPR052200">
    <property type="entry name" value="Protoporphyrinogen_IX_DH"/>
</dbReference>
<feature type="domain" description="Flavodoxin" evidence="1">
    <location>
        <begin position="4"/>
        <end position="132"/>
    </location>
</feature>
<dbReference type="SUPFAM" id="SSF52218">
    <property type="entry name" value="Flavoproteins"/>
    <property type="match status" value="1"/>
</dbReference>
<dbReference type="GO" id="GO:0070819">
    <property type="term" value="F:menaquinone-dependent protoporphyrinogen oxidase activity"/>
    <property type="evidence" value="ECO:0007669"/>
    <property type="project" value="TreeGrafter"/>
</dbReference>
<evidence type="ECO:0000313" key="2">
    <source>
        <dbReference type="EMBL" id="KAK0743068.1"/>
    </source>
</evidence>
<accession>A0AA40K211</accession>
<evidence type="ECO:0000259" key="1">
    <source>
        <dbReference type="Pfam" id="PF12724"/>
    </source>
</evidence>
<dbReference type="GO" id="GO:0010181">
    <property type="term" value="F:FMN binding"/>
    <property type="evidence" value="ECO:0007669"/>
    <property type="project" value="TreeGrafter"/>
</dbReference>
<name>A0AA40K211_9PEZI</name>
<dbReference type="Proteomes" id="UP001172155">
    <property type="component" value="Unassembled WGS sequence"/>
</dbReference>
<dbReference type="EMBL" id="JAUKUD010000005">
    <property type="protein sequence ID" value="KAK0743068.1"/>
    <property type="molecule type" value="Genomic_DNA"/>
</dbReference>
<comment type="caution">
    <text evidence="2">The sequence shown here is derived from an EMBL/GenBank/DDBJ whole genome shotgun (WGS) entry which is preliminary data.</text>
</comment>
<keyword evidence="3" id="KW-1185">Reference proteome</keyword>
<dbReference type="GO" id="GO:0006783">
    <property type="term" value="P:heme biosynthetic process"/>
    <property type="evidence" value="ECO:0007669"/>
    <property type="project" value="TreeGrafter"/>
</dbReference>
<proteinExistence type="predicted"/>
<dbReference type="PANTHER" id="PTHR38030:SF2">
    <property type="entry name" value="PROTOPORPHYRINOGEN IX DEHYDROGENASE [QUINONE]"/>
    <property type="match status" value="1"/>
</dbReference>
<protein>
    <submittedName>
        <fullName evidence="2">Flavodoxin domain-containing protein</fullName>
    </submittedName>
</protein>
<dbReference type="Gene3D" id="3.40.50.360">
    <property type="match status" value="1"/>
</dbReference>
<dbReference type="InterPro" id="IPR026816">
    <property type="entry name" value="Flavodoxin_dom"/>
</dbReference>
<dbReference type="PANTHER" id="PTHR38030">
    <property type="entry name" value="PROTOPORPHYRINOGEN IX DEHYDROGENASE [MENAQUINONE]"/>
    <property type="match status" value="1"/>
</dbReference>